<dbReference type="PANTHER" id="PTHR34219:SF3">
    <property type="entry name" value="BLL7967 PROTEIN"/>
    <property type="match status" value="1"/>
</dbReference>
<dbReference type="Pfam" id="PF03929">
    <property type="entry name" value="PepSY_TM"/>
    <property type="match status" value="1"/>
</dbReference>
<name>F3ZUV8_9BACE</name>
<dbReference type="STRING" id="679937.Bcop_1214"/>
<dbReference type="eggNOG" id="COG3182">
    <property type="taxonomic scope" value="Bacteria"/>
</dbReference>
<sequence length="488" mass="57560">MFKKITYAIHRVLGTVISLLFLMWFITGLVLIYKSFPDVDKTQRHDHRICLTDSLPNIEDVLAEIPQDEKLKSIQVNQYKNKGIFTVETSKDTYYISSQLEQDDEPISKAELEDIAQSWVQASIAKIDTLHKQDIWIMYSKYQKELPIYKVHFDDSAKHQLYLSSRTGEVQQLTTRNERLWAYVGSIPHKLYIPVLRQHTRTWINTLTTLATLSFITVITGFILGVRAYTKRYKIQKKWSTPYRKFSYKWHTLLGFAFSLFLFTWSISGMMALQKVPQWLVKTHTNYHIPQKIKGKKVDPAVYPLDYRKLQEAFPKLKQISWTSFQGVPIYEIIDGKEVLHIDASKDSIQRLNLSEAQICQAIESIHGQETKYNIQLIHHFEEYYLPWKRDLDLPIYKVSVESEDENTYYISPETGNYKHLDKNRKARKWLFNGFHYLHIQWLMERPVLWTLTIWFLALGCIAVSGTGVWLSFKFLIRKLKKKPKKTC</sequence>
<dbReference type="EMBL" id="CM001167">
    <property type="protein sequence ID" value="EGJ71418.1"/>
    <property type="molecule type" value="Genomic_DNA"/>
</dbReference>
<dbReference type="HOGENOM" id="CLU_043268_0_0_10"/>
<proteinExistence type="predicted"/>
<protein>
    <submittedName>
        <fullName evidence="2">PepSY-associated TM helix domain protein</fullName>
    </submittedName>
</protein>
<keyword evidence="1" id="KW-0812">Transmembrane</keyword>
<dbReference type="Proteomes" id="UP000018439">
    <property type="component" value="Chromosome"/>
</dbReference>
<feature type="transmembrane region" description="Helical" evidence="1">
    <location>
        <begin position="12"/>
        <end position="33"/>
    </location>
</feature>
<dbReference type="InterPro" id="IPR005625">
    <property type="entry name" value="PepSY-ass_TM"/>
</dbReference>
<feature type="transmembrane region" description="Helical" evidence="1">
    <location>
        <begin position="250"/>
        <end position="273"/>
    </location>
</feature>
<reference evidence="2 3" key="1">
    <citation type="journal article" date="2011" name="Stand. Genomic Sci.">
        <title>Non-contiguous finished genome sequence of Bacteroides coprosuis type strain (PC139).</title>
        <authorList>
            <person name="Land M."/>
            <person name="Held B."/>
            <person name="Gronow S."/>
            <person name="Abt B."/>
            <person name="Lucas S."/>
            <person name="Del Rio T.G."/>
            <person name="Nolan M."/>
            <person name="Tice H."/>
            <person name="Cheng J.F."/>
            <person name="Pitluck S."/>
            <person name="Liolios K."/>
            <person name="Pagani I."/>
            <person name="Ivanova N."/>
            <person name="Mavromatis K."/>
            <person name="Mikhailova N."/>
            <person name="Pati A."/>
            <person name="Tapia R."/>
            <person name="Han C."/>
            <person name="Goodwin L."/>
            <person name="Chen A."/>
            <person name="Palaniappan K."/>
            <person name="Hauser L."/>
            <person name="Brambilla E.M."/>
            <person name="Rohde M."/>
            <person name="Goker M."/>
            <person name="Detter J.C."/>
            <person name="Woyke T."/>
            <person name="Bristow J."/>
            <person name="Eisen J.A."/>
            <person name="Markowitz V."/>
            <person name="Hugenholtz P."/>
            <person name="Kyrpides N.C."/>
            <person name="Klenk H.P."/>
            <person name="Lapidus A."/>
        </authorList>
    </citation>
    <scope>NUCLEOTIDE SEQUENCE [LARGE SCALE GENOMIC DNA]</scope>
    <source>
        <strain evidence="2 3">DSM 18011</strain>
    </source>
</reference>
<keyword evidence="1" id="KW-0472">Membrane</keyword>
<keyword evidence="1" id="KW-1133">Transmembrane helix</keyword>
<accession>F3ZUV8</accession>
<gene>
    <name evidence="2" type="ORF">Bcop_1214</name>
</gene>
<dbReference type="OrthoDB" id="9760788at2"/>
<organism evidence="2 3">
    <name type="scientific">Bacteroides coprosuis DSM 18011</name>
    <dbReference type="NCBI Taxonomy" id="679937"/>
    <lineage>
        <taxon>Bacteria</taxon>
        <taxon>Pseudomonadati</taxon>
        <taxon>Bacteroidota</taxon>
        <taxon>Bacteroidia</taxon>
        <taxon>Bacteroidales</taxon>
        <taxon>Bacteroidaceae</taxon>
        <taxon>Bacteroides</taxon>
    </lineage>
</organism>
<evidence type="ECO:0000313" key="2">
    <source>
        <dbReference type="EMBL" id="EGJ71418.1"/>
    </source>
</evidence>
<evidence type="ECO:0000256" key="1">
    <source>
        <dbReference type="SAM" id="Phobius"/>
    </source>
</evidence>
<keyword evidence="3" id="KW-1185">Reference proteome</keyword>
<feature type="transmembrane region" description="Helical" evidence="1">
    <location>
        <begin position="203"/>
        <end position="229"/>
    </location>
</feature>
<evidence type="ECO:0000313" key="3">
    <source>
        <dbReference type="Proteomes" id="UP000018439"/>
    </source>
</evidence>
<dbReference type="PANTHER" id="PTHR34219">
    <property type="entry name" value="IRON-REGULATED INNER MEMBRANE PROTEIN-RELATED"/>
    <property type="match status" value="1"/>
</dbReference>
<dbReference type="AlphaFoldDB" id="F3ZUV8"/>
<feature type="transmembrane region" description="Helical" evidence="1">
    <location>
        <begin position="452"/>
        <end position="477"/>
    </location>
</feature>